<name>A0A920CXR5_9BACL</name>
<comment type="subcellular location">
    <subcellularLocation>
        <location evidence="1">Cell membrane</location>
    </subcellularLocation>
</comment>
<dbReference type="InterPro" id="IPR004089">
    <property type="entry name" value="MCPsignal_dom"/>
</dbReference>
<dbReference type="RefSeq" id="WP_213516233.1">
    <property type="nucleotide sequence ID" value="NZ_BOSE01000005.1"/>
</dbReference>
<evidence type="ECO:0000256" key="5">
    <source>
        <dbReference type="ARBA" id="ARBA00029447"/>
    </source>
</evidence>
<dbReference type="PROSITE" id="PS50885">
    <property type="entry name" value="HAMP"/>
    <property type="match status" value="1"/>
</dbReference>
<evidence type="ECO:0000256" key="7">
    <source>
        <dbReference type="SAM" id="Phobius"/>
    </source>
</evidence>
<dbReference type="GO" id="GO:0005886">
    <property type="term" value="C:plasma membrane"/>
    <property type="evidence" value="ECO:0007669"/>
    <property type="project" value="UniProtKB-SubCell"/>
</dbReference>
<accession>A0A920CXR5</accession>
<keyword evidence="3 7" id="KW-0472">Membrane</keyword>
<evidence type="ECO:0000256" key="4">
    <source>
        <dbReference type="ARBA" id="ARBA00023224"/>
    </source>
</evidence>
<dbReference type="SMART" id="SM00283">
    <property type="entry name" value="MA"/>
    <property type="match status" value="1"/>
</dbReference>
<dbReference type="SUPFAM" id="SSF58104">
    <property type="entry name" value="Methyl-accepting chemotaxis protein (MCP) signaling domain"/>
    <property type="match status" value="1"/>
</dbReference>
<reference evidence="10" key="1">
    <citation type="submission" date="2021-03" db="EMBL/GenBank/DDBJ databases">
        <title>Antimicrobial resistance genes in bacteria isolated from Japanese honey, and their potential for conferring macrolide and lincosamide resistance in the American foulbrood pathogen Paenibacillus larvae.</title>
        <authorList>
            <person name="Okamoto M."/>
            <person name="Kumagai M."/>
            <person name="Kanamori H."/>
            <person name="Takamatsu D."/>
        </authorList>
    </citation>
    <scope>NUCLEOTIDE SEQUENCE</scope>
    <source>
        <strain evidence="10">J40TS1</strain>
    </source>
</reference>
<dbReference type="EMBL" id="BOSE01000005">
    <property type="protein sequence ID" value="GIP17181.1"/>
    <property type="molecule type" value="Genomic_DNA"/>
</dbReference>
<feature type="domain" description="Methyl-accepting transducer" evidence="8">
    <location>
        <begin position="287"/>
        <end position="523"/>
    </location>
</feature>
<sequence>MLNHVSFKLKLLLIFLVPLASFAVTSIYLINKSNSDVKQLQRTLYDTSYKAQSYVLNADRDMYQAMTDYQALHIGGLSGQSNQEALQHDFEENITQVAERINAAQALLASQEALINEISGQSITELLHDMEQSFNQWADQARNNIENKSYADTGLHEQFDVARSDVNLFGEMLEEYVAVVIEQINADNRTTAVITYSLLAAIVAIIAAVGGLLIHHMGKTVSQVLAKTKQVAEGNLRLVERASYGKDELGQILQAVDEMIGRMRELVGNISASTQTVAAATVQLTTSAEQSYTATTNVASHINDVSDQAAVQATVSIEVNQAMEEMAVGIQKIAEATTSISELALQSNHEAEQGTQLIEQLNQQMKANLTAIQRLNERITELYKKSGQIGEITENISMIANQTSILSLNASIEAARAGEMGRGFAVVAAEIRKLAANSLTAAQHIAELIADTRNEIEQASQYMSSTVEQGEKSGLLVVEAAHGFQSIAQAVGNVSAQLNDASAITEQMSASSQEVSASMSHASASAKEVASTANSVAHVTNSQLAQVQSIHEAASSLQGIVGQLNQAVSQFKL</sequence>
<evidence type="ECO:0000313" key="11">
    <source>
        <dbReference type="Proteomes" id="UP000683139"/>
    </source>
</evidence>
<proteinExistence type="inferred from homology"/>
<evidence type="ECO:0000256" key="6">
    <source>
        <dbReference type="PROSITE-ProRule" id="PRU00284"/>
    </source>
</evidence>
<dbReference type="GO" id="GO:0006935">
    <property type="term" value="P:chemotaxis"/>
    <property type="evidence" value="ECO:0007669"/>
    <property type="project" value="InterPro"/>
</dbReference>
<gene>
    <name evidence="10" type="ORF">J40TS1_28230</name>
</gene>
<evidence type="ECO:0000256" key="3">
    <source>
        <dbReference type="ARBA" id="ARBA00023136"/>
    </source>
</evidence>
<organism evidence="10 11">
    <name type="scientific">Paenibacillus montaniterrae</name>
    <dbReference type="NCBI Taxonomy" id="429341"/>
    <lineage>
        <taxon>Bacteria</taxon>
        <taxon>Bacillati</taxon>
        <taxon>Bacillota</taxon>
        <taxon>Bacilli</taxon>
        <taxon>Bacillales</taxon>
        <taxon>Paenibacillaceae</taxon>
        <taxon>Paenibacillus</taxon>
    </lineage>
</organism>
<dbReference type="Pfam" id="PF00015">
    <property type="entry name" value="MCPsignal"/>
    <property type="match status" value="1"/>
</dbReference>
<dbReference type="InterPro" id="IPR003660">
    <property type="entry name" value="HAMP_dom"/>
</dbReference>
<evidence type="ECO:0000259" key="9">
    <source>
        <dbReference type="PROSITE" id="PS50885"/>
    </source>
</evidence>
<evidence type="ECO:0000313" key="10">
    <source>
        <dbReference type="EMBL" id="GIP17181.1"/>
    </source>
</evidence>
<comment type="caution">
    <text evidence="10">The sequence shown here is derived from an EMBL/GenBank/DDBJ whole genome shotgun (WGS) entry which is preliminary data.</text>
</comment>
<protein>
    <recommendedName>
        <fullName evidence="12">Methyl-accepting chemotaxis protein</fullName>
    </recommendedName>
</protein>
<dbReference type="PRINTS" id="PR00260">
    <property type="entry name" value="CHEMTRNSDUCR"/>
</dbReference>
<dbReference type="GO" id="GO:0004888">
    <property type="term" value="F:transmembrane signaling receptor activity"/>
    <property type="evidence" value="ECO:0007669"/>
    <property type="project" value="InterPro"/>
</dbReference>
<dbReference type="AlphaFoldDB" id="A0A920CXR5"/>
<dbReference type="Gene3D" id="6.10.340.10">
    <property type="match status" value="1"/>
</dbReference>
<evidence type="ECO:0008006" key="12">
    <source>
        <dbReference type="Google" id="ProtNLM"/>
    </source>
</evidence>
<evidence type="ECO:0000256" key="1">
    <source>
        <dbReference type="ARBA" id="ARBA00004236"/>
    </source>
</evidence>
<comment type="similarity">
    <text evidence="5">Belongs to the methyl-accepting chemotaxis (MCP) protein family.</text>
</comment>
<dbReference type="Gene3D" id="1.10.287.950">
    <property type="entry name" value="Methyl-accepting chemotaxis protein"/>
    <property type="match status" value="1"/>
</dbReference>
<keyword evidence="2" id="KW-1003">Cell membrane</keyword>
<evidence type="ECO:0000256" key="2">
    <source>
        <dbReference type="ARBA" id="ARBA00022475"/>
    </source>
</evidence>
<dbReference type="PROSITE" id="PS50111">
    <property type="entry name" value="CHEMOTAXIS_TRANSDUC_2"/>
    <property type="match status" value="1"/>
</dbReference>
<dbReference type="PANTHER" id="PTHR32089">
    <property type="entry name" value="METHYL-ACCEPTING CHEMOTAXIS PROTEIN MCPB"/>
    <property type="match status" value="1"/>
</dbReference>
<keyword evidence="7" id="KW-0812">Transmembrane</keyword>
<dbReference type="SMART" id="SM00304">
    <property type="entry name" value="HAMP"/>
    <property type="match status" value="1"/>
</dbReference>
<dbReference type="InterPro" id="IPR004090">
    <property type="entry name" value="Chemotax_Me-accpt_rcpt"/>
</dbReference>
<keyword evidence="7" id="KW-1133">Transmembrane helix</keyword>
<dbReference type="Proteomes" id="UP000683139">
    <property type="component" value="Unassembled WGS sequence"/>
</dbReference>
<dbReference type="GO" id="GO:0007165">
    <property type="term" value="P:signal transduction"/>
    <property type="evidence" value="ECO:0007669"/>
    <property type="project" value="UniProtKB-KW"/>
</dbReference>
<dbReference type="PANTHER" id="PTHR32089:SF112">
    <property type="entry name" value="LYSOZYME-LIKE PROTEIN-RELATED"/>
    <property type="match status" value="1"/>
</dbReference>
<keyword evidence="4 6" id="KW-0807">Transducer</keyword>
<evidence type="ECO:0000259" key="8">
    <source>
        <dbReference type="PROSITE" id="PS50111"/>
    </source>
</evidence>
<feature type="domain" description="HAMP" evidence="9">
    <location>
        <begin position="215"/>
        <end position="268"/>
    </location>
</feature>
<feature type="transmembrane region" description="Helical" evidence="7">
    <location>
        <begin position="193"/>
        <end position="214"/>
    </location>
</feature>
<keyword evidence="11" id="KW-1185">Reference proteome</keyword>